<gene>
    <name evidence="4" type="primary">proC</name>
    <name evidence="10" type="ORF">A7P85_10580</name>
</gene>
<keyword evidence="4" id="KW-0963">Cytoplasm</keyword>
<feature type="domain" description="Pyrroline-5-carboxylate reductase dimerisation" evidence="9">
    <location>
        <begin position="154"/>
        <end position="258"/>
    </location>
</feature>
<dbReference type="GO" id="GO:0005737">
    <property type="term" value="C:cytoplasm"/>
    <property type="evidence" value="ECO:0007669"/>
    <property type="project" value="UniProtKB-SubCell"/>
</dbReference>
<evidence type="ECO:0000256" key="5">
    <source>
        <dbReference type="NCBIfam" id="TIGR00112"/>
    </source>
</evidence>
<dbReference type="Proteomes" id="UP000078003">
    <property type="component" value="Unassembled WGS sequence"/>
</dbReference>
<dbReference type="Pfam" id="PF03807">
    <property type="entry name" value="F420_oxidored"/>
    <property type="match status" value="1"/>
</dbReference>
<dbReference type="PANTHER" id="PTHR11645:SF0">
    <property type="entry name" value="PYRROLINE-5-CARBOXYLATE REDUCTASE 3"/>
    <property type="match status" value="1"/>
</dbReference>
<dbReference type="EC" id="1.5.1.2" evidence="4 5"/>
<name>A0A1A9RDA4_EIKCO</name>
<comment type="function">
    <text evidence="4">Catalyzes the reduction of 1-pyrroline-5-carboxylate (PCA) to L-proline.</text>
</comment>
<dbReference type="Pfam" id="PF14748">
    <property type="entry name" value="P5CR_dimer"/>
    <property type="match status" value="1"/>
</dbReference>
<dbReference type="InterPro" id="IPR053790">
    <property type="entry name" value="P5CR-like_CS"/>
</dbReference>
<feature type="binding site" evidence="6">
    <location>
        <begin position="6"/>
        <end position="11"/>
    </location>
    <ligand>
        <name>NADP(+)</name>
        <dbReference type="ChEBI" id="CHEBI:58349"/>
    </ligand>
</feature>
<comment type="pathway">
    <text evidence="4 7">Amino-acid biosynthesis; L-proline biosynthesis; L-proline from L-glutamate 5-semialdehyde: step 1/1.</text>
</comment>
<dbReference type="PROSITE" id="PS00521">
    <property type="entry name" value="P5CR"/>
    <property type="match status" value="1"/>
</dbReference>
<evidence type="ECO:0000313" key="10">
    <source>
        <dbReference type="EMBL" id="OAM15601.1"/>
    </source>
</evidence>
<dbReference type="FunFam" id="1.10.3730.10:FF:000001">
    <property type="entry name" value="Pyrroline-5-carboxylate reductase"/>
    <property type="match status" value="1"/>
</dbReference>
<comment type="subcellular location">
    <subcellularLocation>
        <location evidence="4">Cytoplasm</location>
    </subcellularLocation>
</comment>
<organism evidence="10 11">
    <name type="scientific">Eikenella corrodens</name>
    <dbReference type="NCBI Taxonomy" id="539"/>
    <lineage>
        <taxon>Bacteria</taxon>
        <taxon>Pseudomonadati</taxon>
        <taxon>Pseudomonadota</taxon>
        <taxon>Betaproteobacteria</taxon>
        <taxon>Neisseriales</taxon>
        <taxon>Neisseriaceae</taxon>
        <taxon>Eikenella</taxon>
    </lineage>
</organism>
<dbReference type="AlphaFoldDB" id="A0A1A9RDA4"/>
<comment type="similarity">
    <text evidence="1 4 7">Belongs to the pyrroline-5-carboxylate reductase family.</text>
</comment>
<dbReference type="RefSeq" id="WP_064084659.1">
    <property type="nucleotide sequence ID" value="NZ_LXSF01000012.1"/>
</dbReference>
<reference evidence="11" key="1">
    <citation type="submission" date="2016-05" db="EMBL/GenBank/DDBJ databases">
        <title>Draft genome of Corynebacterium afermentans subsp. afermentans LCDC 88199T.</title>
        <authorList>
            <person name="Bernier A.-M."/>
            <person name="Bernard K."/>
        </authorList>
    </citation>
    <scope>NUCLEOTIDE SEQUENCE [LARGE SCALE GENOMIC DNA]</scope>
    <source>
        <strain evidence="11">NML01-0328</strain>
    </source>
</reference>
<keyword evidence="4 7" id="KW-0028">Amino-acid biosynthesis</keyword>
<sequence>MTIYFLGAGNMASAIIAGMSRAGGFDICAIDYSADKLATLAQQYGIATAAELPPLKEDDVLVLAVKPQDMQAALQKVQTGGALVLSIAAGLPCAALSRWLGGTRRIVRIMPNTPAQVGQGVAGLFADSGASAADRELADRIMRASGQTLWLDSEDGLHRITGISGSGPAYVFYLLEALQNAARQQGFNAEEARQLSLATFQGAVRLAEQSGEEFSDLRQKVTSKGGTTYAALQSFEAHGVADAIGAGVAACVARSQELAEQLAE</sequence>
<evidence type="ECO:0000256" key="2">
    <source>
        <dbReference type="ARBA" id="ARBA00022857"/>
    </source>
</evidence>
<dbReference type="Gene3D" id="1.10.3730.10">
    <property type="entry name" value="ProC C-terminal domain-like"/>
    <property type="match status" value="1"/>
</dbReference>
<keyword evidence="3 4" id="KW-0560">Oxidoreductase</keyword>
<evidence type="ECO:0000259" key="9">
    <source>
        <dbReference type="Pfam" id="PF14748"/>
    </source>
</evidence>
<dbReference type="PANTHER" id="PTHR11645">
    <property type="entry name" value="PYRROLINE-5-CARBOXYLATE REDUCTASE"/>
    <property type="match status" value="1"/>
</dbReference>
<evidence type="ECO:0000256" key="6">
    <source>
        <dbReference type="PIRSR" id="PIRSR000193-1"/>
    </source>
</evidence>
<dbReference type="HAMAP" id="MF_01925">
    <property type="entry name" value="P5C_reductase"/>
    <property type="match status" value="1"/>
</dbReference>
<evidence type="ECO:0000313" key="11">
    <source>
        <dbReference type="Proteomes" id="UP000078003"/>
    </source>
</evidence>
<dbReference type="GO" id="GO:0055129">
    <property type="term" value="P:L-proline biosynthetic process"/>
    <property type="evidence" value="ECO:0007669"/>
    <property type="project" value="UniProtKB-UniRule"/>
</dbReference>
<dbReference type="InterPro" id="IPR028939">
    <property type="entry name" value="P5C_Rdtase_cat_N"/>
</dbReference>
<protein>
    <recommendedName>
        <fullName evidence="4 5">Pyrroline-5-carboxylate reductase</fullName>
        <shortName evidence="4">P5C reductase</shortName>
        <shortName evidence="4">P5CR</shortName>
        <ecNumber evidence="4 5">1.5.1.2</ecNumber>
    </recommendedName>
    <alternativeName>
        <fullName evidence="4">PCA reductase</fullName>
    </alternativeName>
</protein>
<comment type="catalytic activity">
    <reaction evidence="4 7">
        <text>L-proline + NADP(+) = (S)-1-pyrroline-5-carboxylate + NADPH + 2 H(+)</text>
        <dbReference type="Rhea" id="RHEA:14109"/>
        <dbReference type="ChEBI" id="CHEBI:15378"/>
        <dbReference type="ChEBI" id="CHEBI:17388"/>
        <dbReference type="ChEBI" id="CHEBI:57783"/>
        <dbReference type="ChEBI" id="CHEBI:58349"/>
        <dbReference type="ChEBI" id="CHEBI:60039"/>
        <dbReference type="EC" id="1.5.1.2"/>
    </reaction>
</comment>
<dbReference type="InterPro" id="IPR036291">
    <property type="entry name" value="NAD(P)-bd_dom_sf"/>
</dbReference>
<proteinExistence type="inferred from homology"/>
<evidence type="ECO:0000256" key="7">
    <source>
        <dbReference type="RuleBase" id="RU003903"/>
    </source>
</evidence>
<accession>A0A1A9RDA4</accession>
<keyword evidence="2 4" id="KW-0521">NADP</keyword>
<evidence type="ECO:0000259" key="8">
    <source>
        <dbReference type="Pfam" id="PF03807"/>
    </source>
</evidence>
<dbReference type="UniPathway" id="UPA00098">
    <property type="reaction ID" value="UER00361"/>
</dbReference>
<comment type="catalytic activity">
    <reaction evidence="4">
        <text>L-proline + NAD(+) = (S)-1-pyrroline-5-carboxylate + NADH + 2 H(+)</text>
        <dbReference type="Rhea" id="RHEA:14105"/>
        <dbReference type="ChEBI" id="CHEBI:15378"/>
        <dbReference type="ChEBI" id="CHEBI:17388"/>
        <dbReference type="ChEBI" id="CHEBI:57540"/>
        <dbReference type="ChEBI" id="CHEBI:57945"/>
        <dbReference type="ChEBI" id="CHEBI:60039"/>
        <dbReference type="EC" id="1.5.1.2"/>
    </reaction>
</comment>
<comment type="caution">
    <text evidence="10">The sequence shown here is derived from an EMBL/GenBank/DDBJ whole genome shotgun (WGS) entry which is preliminary data.</text>
</comment>
<keyword evidence="4 7" id="KW-0641">Proline biosynthesis</keyword>
<dbReference type="InterPro" id="IPR000304">
    <property type="entry name" value="Pyrroline-COOH_reductase"/>
</dbReference>
<dbReference type="PIRSF" id="PIRSF000193">
    <property type="entry name" value="Pyrrol-5-carb_rd"/>
    <property type="match status" value="1"/>
</dbReference>
<dbReference type="NCBIfam" id="TIGR00112">
    <property type="entry name" value="proC"/>
    <property type="match status" value="1"/>
</dbReference>
<dbReference type="SUPFAM" id="SSF51735">
    <property type="entry name" value="NAD(P)-binding Rossmann-fold domains"/>
    <property type="match status" value="1"/>
</dbReference>
<dbReference type="SUPFAM" id="SSF48179">
    <property type="entry name" value="6-phosphogluconate dehydrogenase C-terminal domain-like"/>
    <property type="match status" value="1"/>
</dbReference>
<evidence type="ECO:0000256" key="4">
    <source>
        <dbReference type="HAMAP-Rule" id="MF_01925"/>
    </source>
</evidence>
<dbReference type="InterPro" id="IPR029036">
    <property type="entry name" value="P5CR_dimer"/>
</dbReference>
<evidence type="ECO:0000256" key="1">
    <source>
        <dbReference type="ARBA" id="ARBA00005525"/>
    </source>
</evidence>
<dbReference type="EMBL" id="LXSF01000012">
    <property type="protein sequence ID" value="OAM15601.1"/>
    <property type="molecule type" value="Genomic_DNA"/>
</dbReference>
<dbReference type="InterPro" id="IPR008927">
    <property type="entry name" value="6-PGluconate_DH-like_C_sf"/>
</dbReference>
<dbReference type="GO" id="GO:0004735">
    <property type="term" value="F:pyrroline-5-carboxylate reductase activity"/>
    <property type="evidence" value="ECO:0007669"/>
    <property type="project" value="UniProtKB-UniRule"/>
</dbReference>
<feature type="domain" description="Pyrroline-5-carboxylate reductase catalytic N-terminal" evidence="8">
    <location>
        <begin position="3"/>
        <end position="90"/>
    </location>
</feature>
<dbReference type="Gene3D" id="3.40.50.720">
    <property type="entry name" value="NAD(P)-binding Rossmann-like Domain"/>
    <property type="match status" value="1"/>
</dbReference>
<feature type="binding site" evidence="6">
    <location>
        <begin position="64"/>
        <end position="67"/>
    </location>
    <ligand>
        <name>NADP(+)</name>
        <dbReference type="ChEBI" id="CHEBI:58349"/>
    </ligand>
</feature>
<evidence type="ECO:0000256" key="3">
    <source>
        <dbReference type="ARBA" id="ARBA00023002"/>
    </source>
</evidence>